<dbReference type="AlphaFoldDB" id="A0A316GKK0"/>
<dbReference type="Pfam" id="PF18317">
    <property type="entry name" value="SDH_C"/>
    <property type="match status" value="1"/>
</dbReference>
<feature type="binding site" evidence="8">
    <location>
        <position position="224"/>
    </location>
    <ligand>
        <name>shikimate</name>
        <dbReference type="ChEBI" id="CHEBI:36208"/>
    </ligand>
</feature>
<comment type="subunit">
    <text evidence="8">Homodimer.</text>
</comment>
<evidence type="ECO:0000256" key="6">
    <source>
        <dbReference type="ARBA" id="ARBA00023141"/>
    </source>
</evidence>
<reference evidence="12 13" key="1">
    <citation type="submission" date="2018-05" db="EMBL/GenBank/DDBJ databases">
        <title>Genomic Encyclopedia of Type Strains, Phase IV (KMG-IV): sequencing the most valuable type-strain genomes for metagenomic binning, comparative biology and taxonomic classification.</title>
        <authorList>
            <person name="Goeker M."/>
        </authorList>
    </citation>
    <scope>NUCLEOTIDE SEQUENCE [LARGE SCALE GENOMIC DNA]</scope>
    <source>
        <strain evidence="12 13">DSM 16097</strain>
    </source>
</reference>
<feature type="binding site" evidence="8">
    <location>
        <position position="82"/>
    </location>
    <ligand>
        <name>NADP(+)</name>
        <dbReference type="ChEBI" id="CHEBI:58349"/>
    </ligand>
</feature>
<dbReference type="EMBL" id="QGGW01000002">
    <property type="protein sequence ID" value="PWK61585.1"/>
    <property type="molecule type" value="Genomic_DNA"/>
</dbReference>
<evidence type="ECO:0000259" key="11">
    <source>
        <dbReference type="Pfam" id="PF18317"/>
    </source>
</evidence>
<feature type="domain" description="Shikimate dehydrogenase substrate binding N-terminal" evidence="10">
    <location>
        <begin position="11"/>
        <end position="93"/>
    </location>
</feature>
<protein>
    <recommendedName>
        <fullName evidence="2 8">Shikimate dehydrogenase (NADP(+))</fullName>
        <shortName evidence="8">SDH</shortName>
        <ecNumber evidence="2 8">1.1.1.25</ecNumber>
    </recommendedName>
</protein>
<keyword evidence="4 8" id="KW-0521">NADP</keyword>
<dbReference type="PANTHER" id="PTHR21089">
    <property type="entry name" value="SHIKIMATE DEHYDROGENASE"/>
    <property type="match status" value="1"/>
</dbReference>
<feature type="binding site" evidence="8">
    <location>
        <begin position="157"/>
        <end position="162"/>
    </location>
    <ligand>
        <name>NADP(+)</name>
        <dbReference type="ChEBI" id="CHEBI:58349"/>
    </ligand>
</feature>
<name>A0A316GKK0_9RHOB</name>
<dbReference type="UniPathway" id="UPA00053">
    <property type="reaction ID" value="UER00087"/>
</dbReference>
<dbReference type="SUPFAM" id="SSF53223">
    <property type="entry name" value="Aminoacid dehydrogenase-like, N-terminal domain"/>
    <property type="match status" value="1"/>
</dbReference>
<evidence type="ECO:0000313" key="12">
    <source>
        <dbReference type="EMBL" id="PWK61585.1"/>
    </source>
</evidence>
<dbReference type="GO" id="GO:0019632">
    <property type="term" value="P:shikimate metabolic process"/>
    <property type="evidence" value="ECO:0007669"/>
    <property type="project" value="InterPro"/>
</dbReference>
<gene>
    <name evidence="8" type="primary">aroE</name>
    <name evidence="12" type="ORF">C7455_102274</name>
</gene>
<evidence type="ECO:0000259" key="9">
    <source>
        <dbReference type="Pfam" id="PF01488"/>
    </source>
</evidence>
<dbReference type="InterPro" id="IPR006151">
    <property type="entry name" value="Shikm_DH/Glu-tRNA_Rdtase"/>
</dbReference>
<feature type="domain" description="SDH C-terminal" evidence="11">
    <location>
        <begin position="245"/>
        <end position="267"/>
    </location>
</feature>
<feature type="binding site" evidence="8">
    <location>
        <position position="245"/>
    </location>
    <ligand>
        <name>NADP(+)</name>
        <dbReference type="ChEBI" id="CHEBI:58349"/>
    </ligand>
</feature>
<dbReference type="Pfam" id="PF08501">
    <property type="entry name" value="Shikimate_dh_N"/>
    <property type="match status" value="1"/>
</dbReference>
<feature type="binding site" evidence="8">
    <location>
        <position position="252"/>
    </location>
    <ligand>
        <name>shikimate</name>
        <dbReference type="ChEBI" id="CHEBI:36208"/>
    </ligand>
</feature>
<dbReference type="OrthoDB" id="9792692at2"/>
<dbReference type="GO" id="GO:0009423">
    <property type="term" value="P:chorismate biosynthetic process"/>
    <property type="evidence" value="ECO:0007669"/>
    <property type="project" value="UniProtKB-UniRule"/>
</dbReference>
<dbReference type="GO" id="GO:0050661">
    <property type="term" value="F:NADP binding"/>
    <property type="evidence" value="ECO:0007669"/>
    <property type="project" value="InterPro"/>
</dbReference>
<dbReference type="GO" id="GO:0008652">
    <property type="term" value="P:amino acid biosynthetic process"/>
    <property type="evidence" value="ECO:0007669"/>
    <property type="project" value="UniProtKB-KW"/>
</dbReference>
<feature type="domain" description="Quinate/shikimate 5-dehydrogenase/glutamyl-tRNA reductase" evidence="9">
    <location>
        <begin position="129"/>
        <end position="197"/>
    </location>
</feature>
<dbReference type="EC" id="1.1.1.25" evidence="2 8"/>
<evidence type="ECO:0000256" key="4">
    <source>
        <dbReference type="ARBA" id="ARBA00022857"/>
    </source>
</evidence>
<evidence type="ECO:0000256" key="5">
    <source>
        <dbReference type="ARBA" id="ARBA00023002"/>
    </source>
</evidence>
<dbReference type="InterPro" id="IPR011342">
    <property type="entry name" value="Shikimate_DH"/>
</dbReference>
<dbReference type="NCBIfam" id="TIGR00507">
    <property type="entry name" value="aroE"/>
    <property type="match status" value="1"/>
</dbReference>
<dbReference type="HAMAP" id="MF_00222">
    <property type="entry name" value="Shikimate_DH_AroE"/>
    <property type="match status" value="1"/>
</dbReference>
<evidence type="ECO:0000256" key="7">
    <source>
        <dbReference type="ARBA" id="ARBA00049442"/>
    </source>
</evidence>
<dbReference type="PANTHER" id="PTHR21089:SF1">
    <property type="entry name" value="BIFUNCTIONAL 3-DEHYDROQUINATE DEHYDRATASE_SHIKIMATE DEHYDROGENASE, CHLOROPLASTIC"/>
    <property type="match status" value="1"/>
</dbReference>
<dbReference type="InterPro" id="IPR046346">
    <property type="entry name" value="Aminoacid_DH-like_N_sf"/>
</dbReference>
<evidence type="ECO:0000256" key="2">
    <source>
        <dbReference type="ARBA" id="ARBA00012962"/>
    </source>
</evidence>
<dbReference type="Pfam" id="PF01488">
    <property type="entry name" value="Shikimate_DH"/>
    <property type="match status" value="1"/>
</dbReference>
<feature type="binding site" evidence="8">
    <location>
        <position position="91"/>
    </location>
    <ligand>
        <name>shikimate</name>
        <dbReference type="ChEBI" id="CHEBI:36208"/>
    </ligand>
</feature>
<feature type="active site" description="Proton acceptor" evidence="8">
    <location>
        <position position="70"/>
    </location>
</feature>
<comment type="function">
    <text evidence="8">Involved in the biosynthesis of the chorismate, which leads to the biosynthesis of aromatic amino acids. Catalyzes the reversible NADPH linked reduction of 3-dehydroshikimate (DHSA) to yield shikimate (SA).</text>
</comment>
<organism evidence="12 13">
    <name type="scientific">Roseicyclus mahoneyensis</name>
    <dbReference type="NCBI Taxonomy" id="164332"/>
    <lineage>
        <taxon>Bacteria</taxon>
        <taxon>Pseudomonadati</taxon>
        <taxon>Pseudomonadota</taxon>
        <taxon>Alphaproteobacteria</taxon>
        <taxon>Rhodobacterales</taxon>
        <taxon>Roseobacteraceae</taxon>
        <taxon>Roseicyclus</taxon>
    </lineage>
</organism>
<feature type="binding site" evidence="8">
    <location>
        <position position="107"/>
    </location>
    <ligand>
        <name>shikimate</name>
        <dbReference type="ChEBI" id="CHEBI:36208"/>
    </ligand>
</feature>
<dbReference type="NCBIfam" id="NF001312">
    <property type="entry name" value="PRK00258.1-4"/>
    <property type="match status" value="1"/>
</dbReference>
<comment type="caution">
    <text evidence="12">The sequence shown here is derived from an EMBL/GenBank/DDBJ whole genome shotgun (WGS) entry which is preliminary data.</text>
</comment>
<proteinExistence type="inferred from homology"/>
<dbReference type="InterPro" id="IPR022893">
    <property type="entry name" value="Shikimate_DH_fam"/>
</dbReference>
<dbReference type="GO" id="GO:0009073">
    <property type="term" value="P:aromatic amino acid family biosynthetic process"/>
    <property type="evidence" value="ECO:0007669"/>
    <property type="project" value="UniProtKB-KW"/>
</dbReference>
<dbReference type="InterPro" id="IPR041121">
    <property type="entry name" value="SDH_C"/>
</dbReference>
<dbReference type="GO" id="GO:0005829">
    <property type="term" value="C:cytosol"/>
    <property type="evidence" value="ECO:0007669"/>
    <property type="project" value="TreeGrafter"/>
</dbReference>
<dbReference type="Gene3D" id="3.40.50.10860">
    <property type="entry name" value="Leucine Dehydrogenase, chain A, domain 1"/>
    <property type="match status" value="1"/>
</dbReference>
<feature type="binding site" evidence="8">
    <location>
        <begin position="19"/>
        <end position="21"/>
    </location>
    <ligand>
        <name>shikimate</name>
        <dbReference type="ChEBI" id="CHEBI:36208"/>
    </ligand>
</feature>
<evidence type="ECO:0000256" key="8">
    <source>
        <dbReference type="HAMAP-Rule" id="MF_00222"/>
    </source>
</evidence>
<keyword evidence="13" id="KW-1185">Reference proteome</keyword>
<comment type="similarity">
    <text evidence="8">Belongs to the shikimate dehydrogenase family.</text>
</comment>
<dbReference type="InterPro" id="IPR013708">
    <property type="entry name" value="Shikimate_DH-bd_N"/>
</dbReference>
<dbReference type="CDD" id="cd01065">
    <property type="entry name" value="NAD_bind_Shikimate_DH"/>
    <property type="match status" value="1"/>
</dbReference>
<evidence type="ECO:0000313" key="13">
    <source>
        <dbReference type="Proteomes" id="UP000245708"/>
    </source>
</evidence>
<dbReference type="GO" id="GO:0004764">
    <property type="term" value="F:shikimate 3-dehydrogenase (NADP+) activity"/>
    <property type="evidence" value="ECO:0007669"/>
    <property type="project" value="UniProtKB-UniRule"/>
</dbReference>
<feature type="binding site" evidence="8">
    <location>
        <position position="222"/>
    </location>
    <ligand>
        <name>NADP(+)</name>
        <dbReference type="ChEBI" id="CHEBI:58349"/>
    </ligand>
</feature>
<keyword evidence="6 8" id="KW-0057">Aromatic amino acid biosynthesis</keyword>
<dbReference type="Proteomes" id="UP000245708">
    <property type="component" value="Unassembled WGS sequence"/>
</dbReference>
<dbReference type="RefSeq" id="WP_109666604.1">
    <property type="nucleotide sequence ID" value="NZ_QGGW01000002.1"/>
</dbReference>
<dbReference type="SUPFAM" id="SSF51735">
    <property type="entry name" value="NAD(P)-binding Rossmann-fold domains"/>
    <property type="match status" value="1"/>
</dbReference>
<feature type="binding site" evidence="8">
    <location>
        <position position="66"/>
    </location>
    <ligand>
        <name>shikimate</name>
        <dbReference type="ChEBI" id="CHEBI:36208"/>
    </ligand>
</feature>
<evidence type="ECO:0000256" key="3">
    <source>
        <dbReference type="ARBA" id="ARBA00022605"/>
    </source>
</evidence>
<evidence type="ECO:0000256" key="1">
    <source>
        <dbReference type="ARBA" id="ARBA00004871"/>
    </source>
</evidence>
<feature type="binding site" evidence="8">
    <location>
        <begin position="133"/>
        <end position="137"/>
    </location>
    <ligand>
        <name>NADP(+)</name>
        <dbReference type="ChEBI" id="CHEBI:58349"/>
    </ligand>
</feature>
<comment type="catalytic activity">
    <reaction evidence="7 8">
        <text>shikimate + NADP(+) = 3-dehydroshikimate + NADPH + H(+)</text>
        <dbReference type="Rhea" id="RHEA:17737"/>
        <dbReference type="ChEBI" id="CHEBI:15378"/>
        <dbReference type="ChEBI" id="CHEBI:16630"/>
        <dbReference type="ChEBI" id="CHEBI:36208"/>
        <dbReference type="ChEBI" id="CHEBI:57783"/>
        <dbReference type="ChEBI" id="CHEBI:58349"/>
        <dbReference type="EC" id="1.1.1.25"/>
    </reaction>
</comment>
<evidence type="ECO:0000259" key="10">
    <source>
        <dbReference type="Pfam" id="PF08501"/>
    </source>
</evidence>
<keyword evidence="3 8" id="KW-0028">Amino-acid biosynthesis</keyword>
<dbReference type="InterPro" id="IPR036291">
    <property type="entry name" value="NAD(P)-bd_dom_sf"/>
</dbReference>
<accession>A0A316GKK0</accession>
<sequence length="278" mass="29593">MIRPTIPLAGVIGDPISHSLSPRLHGHWLRRYNLKGHYVPLHINHANLADALRLLPEMGFVGVNVTIPHKEYVLSLASHVTDRAALIGAANTLTFLGDGRIQADNTDGQGFLSNIRQSLPGWTAAAGPALVLGSGGAAKAIVSALISDGAPQVFVANRTRARAEGLKEQFGARVAPQDWTHLGALVGKAALIVNTTSLGMTGQPPLELDLSRLRPPTVVTDIVYAPLETDLLRQARAAGCETVNGLGMLLHQAVPGFERWFGYTPLVDEDLRKAVLGS</sequence>
<keyword evidence="5 8" id="KW-0560">Oxidoreductase</keyword>
<dbReference type="Gene3D" id="3.40.50.720">
    <property type="entry name" value="NAD(P)-binding Rossmann-like Domain"/>
    <property type="match status" value="1"/>
</dbReference>
<comment type="pathway">
    <text evidence="1 8">Metabolic intermediate biosynthesis; chorismate biosynthesis; chorismate from D-erythrose 4-phosphate and phosphoenolpyruvate: step 4/7.</text>
</comment>